<protein>
    <submittedName>
        <fullName evidence="1">Uncharacterized protein</fullName>
    </submittedName>
</protein>
<reference evidence="1 2" key="1">
    <citation type="journal article" date="2016" name="Mol. Biol. Evol.">
        <title>Comparative Genomics of Early-Diverging Mushroom-Forming Fungi Provides Insights into the Origins of Lignocellulose Decay Capabilities.</title>
        <authorList>
            <person name="Nagy L.G."/>
            <person name="Riley R."/>
            <person name="Tritt A."/>
            <person name="Adam C."/>
            <person name="Daum C."/>
            <person name="Floudas D."/>
            <person name="Sun H."/>
            <person name="Yadav J.S."/>
            <person name="Pangilinan J."/>
            <person name="Larsson K.H."/>
            <person name="Matsuura K."/>
            <person name="Barry K."/>
            <person name="Labutti K."/>
            <person name="Kuo R."/>
            <person name="Ohm R.A."/>
            <person name="Bhattacharya S.S."/>
            <person name="Shirouzu T."/>
            <person name="Yoshinaga Y."/>
            <person name="Martin F.M."/>
            <person name="Grigoriev I.V."/>
            <person name="Hibbett D.S."/>
        </authorList>
    </citation>
    <scope>NUCLEOTIDE SEQUENCE [LARGE SCALE GENOMIC DNA]</scope>
    <source>
        <strain evidence="1 2">HHB12029</strain>
    </source>
</reference>
<dbReference type="SUPFAM" id="SSF52058">
    <property type="entry name" value="L domain-like"/>
    <property type="match status" value="1"/>
</dbReference>
<keyword evidence="2" id="KW-1185">Reference proteome</keyword>
<proteinExistence type="predicted"/>
<dbReference type="InParanoid" id="A0A165I5I0"/>
<accession>A0A165I5I0</accession>
<evidence type="ECO:0000313" key="1">
    <source>
        <dbReference type="EMBL" id="KZV92927.1"/>
    </source>
</evidence>
<dbReference type="OrthoDB" id="2786563at2759"/>
<gene>
    <name evidence="1" type="ORF">EXIGLDRAFT_836082</name>
</gene>
<evidence type="ECO:0000313" key="2">
    <source>
        <dbReference type="Proteomes" id="UP000077266"/>
    </source>
</evidence>
<dbReference type="InterPro" id="IPR032675">
    <property type="entry name" value="LRR_dom_sf"/>
</dbReference>
<organism evidence="1 2">
    <name type="scientific">Exidia glandulosa HHB12029</name>
    <dbReference type="NCBI Taxonomy" id="1314781"/>
    <lineage>
        <taxon>Eukaryota</taxon>
        <taxon>Fungi</taxon>
        <taxon>Dikarya</taxon>
        <taxon>Basidiomycota</taxon>
        <taxon>Agaricomycotina</taxon>
        <taxon>Agaricomycetes</taxon>
        <taxon>Auriculariales</taxon>
        <taxon>Exidiaceae</taxon>
        <taxon>Exidia</taxon>
    </lineage>
</organism>
<sequence length="734" mass="81432">MALKLPDETLAAIMALHLTVPDAAFTSTDYLSPFSRIEQSSSTLLCVCKRFMRVATPLLYETVILRSTAQAQALAAALKANKDFGRFIKKLRVEGGYGASVEKIMVAAPNITDFAMTLKLWANDNVRGMCKAMHNINPRRVVLISLNDSRDNVSTRNATDTLCACFESWTRLTTVILPANEFSLDYGPAQALVPAMKKCPTLREVGLRGEPHRPHRILNELAAIPSLEVLDVTWSEADMTPQPPLYALAFGIPLPSDQHKLSAEANTKIRYAPERHEPRRPIFPRMLAPSVIPDPLPPLDPSWRPFANASDDVRASLWTNILEHVIRPARGSLLPYQHALMSLLAEDSEFDEDSDMEQSFYGSDSEDSMDYPFLHRRPKRYGPAVSCMLVCKEFASIATKVACQELVLASHPAIISFYDRLNSDPSLAAHVESIRLQSQGMSSASIKPILNALLERLTNLKRVSLGSSLWTSVGLDYSSLEALSVGAAATLTQMDNMFFSGVGNIDALTRFTALKVLEWEGAVALKTVPDDADAELCLPALEKLVLRSSSPSFLRALARCELPVLATLVLHLPTAVHLLLPAEKDALDEFLDAHGSGITKVVQDKDSSSFVLEKCPNVVELVFTDAFTRYSDTRAVELKDPHKSLKRIQLPHLSLRKGLLQWRFFLDSLNDEMLPALRTISIADLNFWPTTQREIAKSVWPPIAERLLECGIKMVDGEGIAWRPRLQSSSTRRR</sequence>
<dbReference type="EMBL" id="KV425999">
    <property type="protein sequence ID" value="KZV92927.1"/>
    <property type="molecule type" value="Genomic_DNA"/>
</dbReference>
<dbReference type="Proteomes" id="UP000077266">
    <property type="component" value="Unassembled WGS sequence"/>
</dbReference>
<dbReference type="Gene3D" id="3.80.10.10">
    <property type="entry name" value="Ribonuclease Inhibitor"/>
    <property type="match status" value="1"/>
</dbReference>
<name>A0A165I5I0_EXIGL</name>
<dbReference type="AlphaFoldDB" id="A0A165I5I0"/>